<protein>
    <submittedName>
        <fullName evidence="2">Unannotated protein</fullName>
    </submittedName>
</protein>
<feature type="domain" description="Endonuclease/exonuclease/phosphatase" evidence="1">
    <location>
        <begin position="4"/>
        <end position="250"/>
    </location>
</feature>
<evidence type="ECO:0000313" key="2">
    <source>
        <dbReference type="EMBL" id="CAB4590013.1"/>
    </source>
</evidence>
<organism evidence="2">
    <name type="scientific">freshwater metagenome</name>
    <dbReference type="NCBI Taxonomy" id="449393"/>
    <lineage>
        <taxon>unclassified sequences</taxon>
        <taxon>metagenomes</taxon>
        <taxon>ecological metagenomes</taxon>
    </lineage>
</organism>
<dbReference type="AlphaFoldDB" id="A0A6J6FSQ7"/>
<dbReference type="PANTHER" id="PTHR14859:SF15">
    <property type="entry name" value="ENDONUCLEASE_EXONUCLEASE_PHOSPHATASE DOMAIN-CONTAINING PROTEIN"/>
    <property type="match status" value="1"/>
</dbReference>
<dbReference type="SUPFAM" id="SSF56219">
    <property type="entry name" value="DNase I-like"/>
    <property type="match status" value="1"/>
</dbReference>
<sequence length="263" mass="29679">MRLATWNIMHAEHVKPEGFSDPMRAFQAAISALGADYCGLQEVDYFHPRTHSINQAGFAADSGGYPYWAFAPAFTVDGEKQLNVSGSRPQLQTNAHHSITPAYGVAILSKFPVAQWLHKKLPTAFWGGYLTFPINGKPTRFYAKDHSRVALAARFDNFILVNTHLSFVPFFARVQFRALRRWARELEEKYLVPVILMGDFNLSQLSGEWKSTFDGFTFPVWAPERQIDFILTRDGRCNAGAIQGFETSDHAALIVEIAEFETQ</sequence>
<dbReference type="InterPro" id="IPR051916">
    <property type="entry name" value="GPI-anchor_lipid_remodeler"/>
</dbReference>
<dbReference type="GO" id="GO:0003824">
    <property type="term" value="F:catalytic activity"/>
    <property type="evidence" value="ECO:0007669"/>
    <property type="project" value="InterPro"/>
</dbReference>
<proteinExistence type="predicted"/>
<dbReference type="InterPro" id="IPR005135">
    <property type="entry name" value="Endo/exonuclease/phosphatase"/>
</dbReference>
<dbReference type="Pfam" id="PF03372">
    <property type="entry name" value="Exo_endo_phos"/>
    <property type="match status" value="1"/>
</dbReference>
<evidence type="ECO:0000259" key="1">
    <source>
        <dbReference type="Pfam" id="PF03372"/>
    </source>
</evidence>
<dbReference type="Gene3D" id="3.60.10.10">
    <property type="entry name" value="Endonuclease/exonuclease/phosphatase"/>
    <property type="match status" value="1"/>
</dbReference>
<dbReference type="GO" id="GO:0016020">
    <property type="term" value="C:membrane"/>
    <property type="evidence" value="ECO:0007669"/>
    <property type="project" value="GOC"/>
</dbReference>
<dbReference type="InterPro" id="IPR036691">
    <property type="entry name" value="Endo/exonu/phosph_ase_sf"/>
</dbReference>
<accession>A0A6J6FSQ7</accession>
<reference evidence="2" key="1">
    <citation type="submission" date="2020-05" db="EMBL/GenBank/DDBJ databases">
        <authorList>
            <person name="Chiriac C."/>
            <person name="Salcher M."/>
            <person name="Ghai R."/>
            <person name="Kavagutti S V."/>
        </authorList>
    </citation>
    <scope>NUCLEOTIDE SEQUENCE</scope>
</reference>
<gene>
    <name evidence="2" type="ORF">UFOPK1807_00220</name>
</gene>
<name>A0A6J6FSQ7_9ZZZZ</name>
<dbReference type="EMBL" id="CAEZUI010000014">
    <property type="protein sequence ID" value="CAB4590013.1"/>
    <property type="molecule type" value="Genomic_DNA"/>
</dbReference>
<dbReference type="PANTHER" id="PTHR14859">
    <property type="entry name" value="CALCOFLUOR WHITE HYPERSENSITIVE PROTEIN PRECURSOR"/>
    <property type="match status" value="1"/>
</dbReference>
<dbReference type="GO" id="GO:0006506">
    <property type="term" value="P:GPI anchor biosynthetic process"/>
    <property type="evidence" value="ECO:0007669"/>
    <property type="project" value="TreeGrafter"/>
</dbReference>